<dbReference type="InterPro" id="IPR037031">
    <property type="entry name" value="AstB_sf"/>
</dbReference>
<dbReference type="GO" id="GO:0009015">
    <property type="term" value="F:N-succinylarginine dihydrolase activity"/>
    <property type="evidence" value="ECO:0007669"/>
    <property type="project" value="UniProtKB-EC"/>
</dbReference>
<dbReference type="AlphaFoldDB" id="A0A5C6F4C7"/>
<keyword evidence="4" id="KW-1185">Reference proteome</keyword>
<dbReference type="Pfam" id="PF04996">
    <property type="entry name" value="AstB"/>
    <property type="match status" value="1"/>
</dbReference>
<accession>A0A5C6F4C7</accession>
<dbReference type="EMBL" id="SJPW01000004">
    <property type="protein sequence ID" value="TWU54659.1"/>
    <property type="molecule type" value="Genomic_DNA"/>
</dbReference>
<keyword evidence="2 3" id="KW-0378">Hydrolase</keyword>
<dbReference type="Gene3D" id="3.75.10.20">
    <property type="entry name" value="Succinylarginine dihydrolase"/>
    <property type="match status" value="1"/>
</dbReference>
<reference evidence="3 4" key="1">
    <citation type="submission" date="2019-02" db="EMBL/GenBank/DDBJ databases">
        <title>Deep-cultivation of Planctomycetes and their phenomic and genomic characterization uncovers novel biology.</title>
        <authorList>
            <person name="Wiegand S."/>
            <person name="Jogler M."/>
            <person name="Boedeker C."/>
            <person name="Pinto D."/>
            <person name="Vollmers J."/>
            <person name="Rivas-Marin E."/>
            <person name="Kohn T."/>
            <person name="Peeters S.H."/>
            <person name="Heuer A."/>
            <person name="Rast P."/>
            <person name="Oberbeckmann S."/>
            <person name="Bunk B."/>
            <person name="Jeske O."/>
            <person name="Meyerdierks A."/>
            <person name="Storesund J.E."/>
            <person name="Kallscheuer N."/>
            <person name="Luecker S."/>
            <person name="Lage O.M."/>
            <person name="Pohl T."/>
            <person name="Merkel B.J."/>
            <person name="Hornburger P."/>
            <person name="Mueller R.-W."/>
            <person name="Bruemmer F."/>
            <person name="Labrenz M."/>
            <person name="Spormann A.M."/>
            <person name="Op Den Camp H."/>
            <person name="Overmann J."/>
            <person name="Amann R."/>
            <person name="Jetten M.S.M."/>
            <person name="Mascher T."/>
            <person name="Medema M.H."/>
            <person name="Devos D.P."/>
            <person name="Kaster A.-K."/>
            <person name="Ovreas L."/>
            <person name="Rohde M."/>
            <person name="Galperin M.Y."/>
            <person name="Jogler C."/>
        </authorList>
    </citation>
    <scope>NUCLEOTIDE SEQUENCE [LARGE SCALE GENOMIC DNA]</scope>
    <source>
        <strain evidence="3 4">Poly51</strain>
    </source>
</reference>
<dbReference type="PANTHER" id="PTHR30420">
    <property type="entry name" value="N-SUCCINYLARGININE DIHYDROLASE"/>
    <property type="match status" value="1"/>
</dbReference>
<sequence>MTLIEIQMDRLVGPTHHFGGLGVGNVASRDHAGQVSNPAAAAIQGLEKMQCVAELSVPQFVLPPHVRPDFAFLRSMGFSGDDASVLARAHDESPWIFSAAMSSSAMWTANAATVTRSSGGQGTRGRTTITVANLYASLHRAIEPSQTVDDLGALFGDTVEILPPLCGGAAMRDEGAANQMRLLGDSMDSDSTERAIDVFVFGDQPPMPNAFWPRQTQASFDAIARRHGLSPSDVCFVKQHPRAIDAGAFHNDVVAMSHRNLLIHHERAFANSTFSMQAIEAKFAQRTASVLNRIEVSESTLSLDDAISTYLFNSQIVSPGNADGPPVILCPVQVQRHPVAKSLVDEWLASGVFSQVVYVDLGQSMAGGGGPACLRLRVPVDESELAWINQRARWTPRLHQSIQQIIRDGYPTSVTLIDLASIDFIRHIGRVRDQIAVQLGREIRS</sequence>
<evidence type="ECO:0000313" key="4">
    <source>
        <dbReference type="Proteomes" id="UP000318288"/>
    </source>
</evidence>
<evidence type="ECO:0000313" key="3">
    <source>
        <dbReference type="EMBL" id="TWU54659.1"/>
    </source>
</evidence>
<name>A0A5C6F4C7_9BACT</name>
<dbReference type="InterPro" id="IPR007079">
    <property type="entry name" value="SuccinylArg_d-Hdrlase_AstB"/>
</dbReference>
<evidence type="ECO:0000256" key="2">
    <source>
        <dbReference type="ARBA" id="ARBA00022801"/>
    </source>
</evidence>
<dbReference type="OrthoDB" id="248552at2"/>
<dbReference type="SUPFAM" id="SSF55909">
    <property type="entry name" value="Pentein"/>
    <property type="match status" value="1"/>
</dbReference>
<dbReference type="GO" id="GO:0006525">
    <property type="term" value="P:arginine metabolic process"/>
    <property type="evidence" value="ECO:0007669"/>
    <property type="project" value="UniProtKB-KW"/>
</dbReference>
<organism evidence="3 4">
    <name type="scientific">Rubripirellula tenax</name>
    <dbReference type="NCBI Taxonomy" id="2528015"/>
    <lineage>
        <taxon>Bacteria</taxon>
        <taxon>Pseudomonadati</taxon>
        <taxon>Planctomycetota</taxon>
        <taxon>Planctomycetia</taxon>
        <taxon>Pirellulales</taxon>
        <taxon>Pirellulaceae</taxon>
        <taxon>Rubripirellula</taxon>
    </lineage>
</organism>
<gene>
    <name evidence="3" type="primary">astB</name>
    <name evidence="3" type="ORF">Poly51_33780</name>
</gene>
<evidence type="ECO:0000256" key="1">
    <source>
        <dbReference type="ARBA" id="ARBA00022503"/>
    </source>
</evidence>
<protein>
    <submittedName>
        <fullName evidence="3">N-succinylarginine dihydrolase</fullName>
        <ecNumber evidence="3">3.5.3.23</ecNumber>
    </submittedName>
</protein>
<dbReference type="RefSeq" id="WP_146458838.1">
    <property type="nucleotide sequence ID" value="NZ_SJPW01000004.1"/>
</dbReference>
<dbReference type="EC" id="3.5.3.23" evidence="3"/>
<dbReference type="PANTHER" id="PTHR30420:SF2">
    <property type="entry name" value="N-SUCCINYLARGININE DIHYDROLASE"/>
    <property type="match status" value="1"/>
</dbReference>
<proteinExistence type="predicted"/>
<keyword evidence="1" id="KW-0056">Arginine metabolism</keyword>
<dbReference type="Proteomes" id="UP000318288">
    <property type="component" value="Unassembled WGS sequence"/>
</dbReference>
<comment type="caution">
    <text evidence="3">The sequence shown here is derived from an EMBL/GenBank/DDBJ whole genome shotgun (WGS) entry which is preliminary data.</text>
</comment>